<dbReference type="NCBIfam" id="NF047558">
    <property type="entry name" value="TPR_END_plus"/>
    <property type="match status" value="1"/>
</dbReference>
<dbReference type="EMBL" id="OZ021739">
    <property type="protein sequence ID" value="CAK9322238.1"/>
    <property type="molecule type" value="Genomic_DNA"/>
</dbReference>
<dbReference type="InterPro" id="IPR021883">
    <property type="entry name" value="LPA1-like"/>
</dbReference>
<evidence type="ECO:0000313" key="3">
    <source>
        <dbReference type="EMBL" id="CAK9322238.1"/>
    </source>
</evidence>
<dbReference type="PROSITE" id="PS50005">
    <property type="entry name" value="TPR"/>
    <property type="match status" value="1"/>
</dbReference>
<name>A0ABP0YSN4_9ROSI</name>
<keyword evidence="2" id="KW-0472">Membrane</keyword>
<evidence type="ECO:0000256" key="2">
    <source>
        <dbReference type="SAM" id="Phobius"/>
    </source>
</evidence>
<dbReference type="PANTHER" id="PTHR35498:SF4">
    <property type="entry name" value="PROTEIN LOW PSII ACCUMULATION 1, CHLOROPLASTIC"/>
    <property type="match status" value="1"/>
</dbReference>
<feature type="transmembrane region" description="Helical" evidence="2">
    <location>
        <begin position="183"/>
        <end position="200"/>
    </location>
</feature>
<keyword evidence="2" id="KW-1133">Transmembrane helix</keyword>
<dbReference type="SUPFAM" id="SSF48452">
    <property type="entry name" value="TPR-like"/>
    <property type="match status" value="1"/>
</dbReference>
<sequence>MAMATLPLFHQLLTFSNPKSATILRTPLPTSQRTFHLSILCCSSTSQSPEANLQSAESSVNIGLELFSKGRVKEALVQFEAALNMDPNPMEAQAALYNKACCHAYRGEGKKAADCLRVALREYNLKFGTILNDPDLASFRALPEFKELQEEARMGGEDIGYGFRRDLKLISEVQAPFRGVRRFFYVALSAAAGISLLFNIPRLIHAIQGGDEAPDVWETAGNLAVNVGGIVVFVALFLWDNKKEEEQLAQISRNETLSRLPLRLSTNRIVELVQLRDTVRPVILAGKKETVSASIQKAERFRTELLRRGVLLVPVIWGQGRESQLEKKGFGAPATAAATALPSIGEDFEKRAQSITAKSKLKAEIRFRAEVISPAEWESWIRDQEKSEGVTPGEDVYIILRLDGRVRRSGRGMPDWQKIIEELPPMEALLSKLER</sequence>
<keyword evidence="2" id="KW-0812">Transmembrane</keyword>
<gene>
    <name evidence="3" type="ORF">CITCOLO1_LOCUS14375</name>
</gene>
<dbReference type="Pfam" id="PF11998">
    <property type="entry name" value="DUF3493"/>
    <property type="match status" value="1"/>
</dbReference>
<evidence type="ECO:0000313" key="4">
    <source>
        <dbReference type="Proteomes" id="UP001642487"/>
    </source>
</evidence>
<reference evidence="3 4" key="1">
    <citation type="submission" date="2024-03" db="EMBL/GenBank/DDBJ databases">
        <authorList>
            <person name="Gkanogiannis A."/>
            <person name="Becerra Lopez-Lavalle L."/>
        </authorList>
    </citation>
    <scope>NUCLEOTIDE SEQUENCE [LARGE SCALE GENOMIC DNA]</scope>
</reference>
<proteinExistence type="predicted"/>
<dbReference type="Gene3D" id="1.25.40.10">
    <property type="entry name" value="Tetratricopeptide repeat domain"/>
    <property type="match status" value="1"/>
</dbReference>
<protein>
    <recommendedName>
        <fullName evidence="5">Protein LOW PSII ACCUMULATION 1, chloroplastic</fullName>
    </recommendedName>
</protein>
<evidence type="ECO:0008006" key="5">
    <source>
        <dbReference type="Google" id="ProtNLM"/>
    </source>
</evidence>
<organism evidence="3 4">
    <name type="scientific">Citrullus colocynthis</name>
    <name type="common">colocynth</name>
    <dbReference type="NCBI Taxonomy" id="252529"/>
    <lineage>
        <taxon>Eukaryota</taxon>
        <taxon>Viridiplantae</taxon>
        <taxon>Streptophyta</taxon>
        <taxon>Embryophyta</taxon>
        <taxon>Tracheophyta</taxon>
        <taxon>Spermatophyta</taxon>
        <taxon>Magnoliopsida</taxon>
        <taxon>eudicotyledons</taxon>
        <taxon>Gunneridae</taxon>
        <taxon>Pentapetalae</taxon>
        <taxon>rosids</taxon>
        <taxon>fabids</taxon>
        <taxon>Cucurbitales</taxon>
        <taxon>Cucurbitaceae</taxon>
        <taxon>Benincaseae</taxon>
        <taxon>Citrullus</taxon>
    </lineage>
</organism>
<feature type="transmembrane region" description="Helical" evidence="2">
    <location>
        <begin position="220"/>
        <end position="239"/>
    </location>
</feature>
<keyword evidence="1" id="KW-0802">TPR repeat</keyword>
<keyword evidence="4" id="KW-1185">Reference proteome</keyword>
<dbReference type="PANTHER" id="PTHR35498">
    <property type="entry name" value="PROTEIN LOW PSII ACCUMULATION 1, CHLOROPLASTIC"/>
    <property type="match status" value="1"/>
</dbReference>
<evidence type="ECO:0000256" key="1">
    <source>
        <dbReference type="PROSITE-ProRule" id="PRU00339"/>
    </source>
</evidence>
<dbReference type="InterPro" id="IPR019734">
    <property type="entry name" value="TPR_rpt"/>
</dbReference>
<feature type="repeat" description="TPR" evidence="1">
    <location>
        <begin position="56"/>
        <end position="89"/>
    </location>
</feature>
<dbReference type="Proteomes" id="UP001642487">
    <property type="component" value="Chromosome 5"/>
</dbReference>
<dbReference type="InterPro" id="IPR011990">
    <property type="entry name" value="TPR-like_helical_dom_sf"/>
</dbReference>
<accession>A0ABP0YSN4</accession>